<name>A0A0A8ZLV5_ARUDO</name>
<sequence>MTRSPNSKINTSDSILFMCLLIFGVNLIAQPKA</sequence>
<reference evidence="2" key="2">
    <citation type="journal article" date="2015" name="Data Brief">
        <title>Shoot transcriptome of the giant reed, Arundo donax.</title>
        <authorList>
            <person name="Barrero R.A."/>
            <person name="Guerrero F.D."/>
            <person name="Moolhuijzen P."/>
            <person name="Goolsby J.A."/>
            <person name="Tidwell J."/>
            <person name="Bellgard S.E."/>
            <person name="Bellgard M.I."/>
        </authorList>
    </citation>
    <scope>NUCLEOTIDE SEQUENCE</scope>
    <source>
        <tissue evidence="2">Shoot tissue taken approximately 20 cm above the soil surface</tissue>
    </source>
</reference>
<accession>A0A0A8ZLV5</accession>
<keyword evidence="1" id="KW-0812">Transmembrane</keyword>
<keyword evidence="1" id="KW-1133">Transmembrane helix</keyword>
<evidence type="ECO:0000256" key="1">
    <source>
        <dbReference type="SAM" id="Phobius"/>
    </source>
</evidence>
<reference evidence="2" key="1">
    <citation type="submission" date="2014-09" db="EMBL/GenBank/DDBJ databases">
        <authorList>
            <person name="Magalhaes I.L.F."/>
            <person name="Oliveira U."/>
            <person name="Santos F.R."/>
            <person name="Vidigal T.H.D.A."/>
            <person name="Brescovit A.D."/>
            <person name="Santos A.J."/>
        </authorList>
    </citation>
    <scope>NUCLEOTIDE SEQUENCE</scope>
    <source>
        <tissue evidence="2">Shoot tissue taken approximately 20 cm above the soil surface</tissue>
    </source>
</reference>
<proteinExistence type="predicted"/>
<dbReference type="AlphaFoldDB" id="A0A0A8ZLV5"/>
<evidence type="ECO:0000313" key="2">
    <source>
        <dbReference type="EMBL" id="JAD37720.1"/>
    </source>
</evidence>
<keyword evidence="1" id="KW-0472">Membrane</keyword>
<organism evidence="2">
    <name type="scientific">Arundo donax</name>
    <name type="common">Giant reed</name>
    <name type="synonym">Donax arundinaceus</name>
    <dbReference type="NCBI Taxonomy" id="35708"/>
    <lineage>
        <taxon>Eukaryota</taxon>
        <taxon>Viridiplantae</taxon>
        <taxon>Streptophyta</taxon>
        <taxon>Embryophyta</taxon>
        <taxon>Tracheophyta</taxon>
        <taxon>Spermatophyta</taxon>
        <taxon>Magnoliopsida</taxon>
        <taxon>Liliopsida</taxon>
        <taxon>Poales</taxon>
        <taxon>Poaceae</taxon>
        <taxon>PACMAD clade</taxon>
        <taxon>Arundinoideae</taxon>
        <taxon>Arundineae</taxon>
        <taxon>Arundo</taxon>
    </lineage>
</organism>
<protein>
    <submittedName>
        <fullName evidence="2">Uncharacterized protein</fullName>
    </submittedName>
</protein>
<feature type="transmembrane region" description="Helical" evidence="1">
    <location>
        <begin position="12"/>
        <end position="29"/>
    </location>
</feature>
<dbReference type="EMBL" id="GBRH01260175">
    <property type="protein sequence ID" value="JAD37720.1"/>
    <property type="molecule type" value="Transcribed_RNA"/>
</dbReference>